<dbReference type="Proteomes" id="UP000651156">
    <property type="component" value="Unassembled WGS sequence"/>
</dbReference>
<sequence>MHKHTLLVCKSCNRSSEELPENQPADGTRLIEQLNALGVEQMYSLDLRIQPVGCLWTCGSPCAVAFSAPGKPTYLFTNVPADDTAAALLQFGELYLKSKTGNIPWQQFPQVLQEVSIAKIPTMSR</sequence>
<gene>
    <name evidence="1" type="ORF">IQ230_10595</name>
</gene>
<proteinExistence type="predicted"/>
<evidence type="ECO:0000313" key="2">
    <source>
        <dbReference type="Proteomes" id="UP000651156"/>
    </source>
</evidence>
<dbReference type="Pfam" id="PF07845">
    <property type="entry name" value="DUF1636"/>
    <property type="match status" value="1"/>
</dbReference>
<dbReference type="EMBL" id="JADEWN010000021">
    <property type="protein sequence ID" value="MBE9190795.1"/>
    <property type="molecule type" value="Genomic_DNA"/>
</dbReference>
<keyword evidence="2" id="KW-1185">Reference proteome</keyword>
<accession>A0ABR9UT59</accession>
<dbReference type="InterPro" id="IPR012863">
    <property type="entry name" value="DUF1636"/>
</dbReference>
<evidence type="ECO:0000313" key="1">
    <source>
        <dbReference type="EMBL" id="MBE9190795.1"/>
    </source>
</evidence>
<name>A0ABR9UT59_9CHRO</name>
<protein>
    <submittedName>
        <fullName evidence="1">DUF1636 domain-containing protein</fullName>
    </submittedName>
</protein>
<comment type="caution">
    <text evidence="1">The sequence shown here is derived from an EMBL/GenBank/DDBJ whole genome shotgun (WGS) entry which is preliminary data.</text>
</comment>
<reference evidence="1 2" key="1">
    <citation type="submission" date="2020-10" db="EMBL/GenBank/DDBJ databases">
        <authorList>
            <person name="Castelo-Branco R."/>
            <person name="Eusebio N."/>
            <person name="Adriana R."/>
            <person name="Vieira A."/>
            <person name="Brugerolle De Fraissinette N."/>
            <person name="Rezende De Castro R."/>
            <person name="Schneider M.P."/>
            <person name="Vasconcelos V."/>
            <person name="Leao P.N."/>
        </authorList>
    </citation>
    <scope>NUCLEOTIDE SEQUENCE [LARGE SCALE GENOMIC DNA]</scope>
    <source>
        <strain evidence="1 2">LEGE 06123</strain>
    </source>
</reference>
<organism evidence="1 2">
    <name type="scientific">Gloeocapsopsis crepidinum LEGE 06123</name>
    <dbReference type="NCBI Taxonomy" id="588587"/>
    <lineage>
        <taxon>Bacteria</taxon>
        <taxon>Bacillati</taxon>
        <taxon>Cyanobacteriota</taxon>
        <taxon>Cyanophyceae</taxon>
        <taxon>Oscillatoriophycideae</taxon>
        <taxon>Chroococcales</taxon>
        <taxon>Chroococcaceae</taxon>
        <taxon>Gloeocapsopsis</taxon>
    </lineage>
</organism>
<dbReference type="RefSeq" id="WP_193931964.1">
    <property type="nucleotide sequence ID" value="NZ_CAWPMZ010000045.1"/>
</dbReference>